<name>F8PE90_SERL9</name>
<protein>
    <submittedName>
        <fullName evidence="1">Uncharacterized protein</fullName>
    </submittedName>
</protein>
<proteinExistence type="predicted"/>
<dbReference type="KEGG" id="sla:SERLADRAFT_404162"/>
<dbReference type="EMBL" id="GL945447">
    <property type="protein sequence ID" value="EGO18687.1"/>
    <property type="molecule type" value="Genomic_DNA"/>
</dbReference>
<dbReference type="Proteomes" id="UP000008064">
    <property type="component" value="Unassembled WGS sequence"/>
</dbReference>
<dbReference type="HOGENOM" id="CLU_198676_0_0_1"/>
<gene>
    <name evidence="1" type="ORF">SERLADRAFT_404162</name>
</gene>
<dbReference type="AlphaFoldDB" id="F8PE90"/>
<dbReference type="RefSeq" id="XP_007324714.1">
    <property type="nucleotide sequence ID" value="XM_007324652.1"/>
</dbReference>
<sequence length="94" mass="10642">MEWGLEWFDSLRSGVTLVWSGCDRDRRDKPGGGVLVQPSRSIHVRASFSNILPSDSKYSLAVSVCPFKELILKRRSKDSKTNFSIRSARQILKS</sequence>
<dbReference type="GeneID" id="18812297"/>
<evidence type="ECO:0000313" key="1">
    <source>
        <dbReference type="EMBL" id="EGO18687.1"/>
    </source>
</evidence>
<organism>
    <name type="scientific">Serpula lacrymans var. lacrymans (strain S7.9)</name>
    <name type="common">Dry rot fungus</name>
    <dbReference type="NCBI Taxonomy" id="578457"/>
    <lineage>
        <taxon>Eukaryota</taxon>
        <taxon>Fungi</taxon>
        <taxon>Dikarya</taxon>
        <taxon>Basidiomycota</taxon>
        <taxon>Agaricomycotina</taxon>
        <taxon>Agaricomycetes</taxon>
        <taxon>Agaricomycetidae</taxon>
        <taxon>Boletales</taxon>
        <taxon>Coniophorineae</taxon>
        <taxon>Serpulaceae</taxon>
        <taxon>Serpula</taxon>
    </lineage>
</organism>
<reference evidence="1" key="1">
    <citation type="submission" date="2011-04" db="EMBL/GenBank/DDBJ databases">
        <title>Evolution of plant cell wall degrading machinery underlies the functional diversity of forest fungi.</title>
        <authorList>
            <consortium name="US DOE Joint Genome Institute (JGI-PGF)"/>
            <person name="Eastwood D.C."/>
            <person name="Floudas D."/>
            <person name="Binder M."/>
            <person name="Majcherczyk A."/>
            <person name="Schneider P."/>
            <person name="Aerts A."/>
            <person name="Asiegbu F.O."/>
            <person name="Baker S.E."/>
            <person name="Barry K."/>
            <person name="Bendiksby M."/>
            <person name="Blumentritt M."/>
            <person name="Coutinho P.M."/>
            <person name="Cullen D."/>
            <person name="Cullen D."/>
            <person name="Gathman A."/>
            <person name="Goodell B."/>
            <person name="Henrissat B."/>
            <person name="Ihrmark K."/>
            <person name="Kauserud H."/>
            <person name="Kohler A."/>
            <person name="LaButti K."/>
            <person name="Lapidus A."/>
            <person name="Lavin J.L."/>
            <person name="Lee Y.-H."/>
            <person name="Lindquist E."/>
            <person name="Lilly W."/>
            <person name="Lucas S."/>
            <person name="Morin E."/>
            <person name="Murat C."/>
            <person name="Oguiza J.A."/>
            <person name="Park J."/>
            <person name="Pisabarro A.G."/>
            <person name="Riley R."/>
            <person name="Rosling A."/>
            <person name="Salamov A."/>
            <person name="Schmidt O."/>
            <person name="Schmutz J."/>
            <person name="Skrede I."/>
            <person name="Stenlid J."/>
            <person name="Wiebenga A."/>
            <person name="Xie X."/>
            <person name="Kues U."/>
            <person name="Hibbett D.S."/>
            <person name="Hoffmeister D."/>
            <person name="Hogberg N."/>
            <person name="Martin F."/>
            <person name="Grigoriev I.V."/>
            <person name="Watkinson S.C."/>
        </authorList>
    </citation>
    <scope>NUCLEOTIDE SEQUENCE</scope>
    <source>
        <strain evidence="1">S7.9</strain>
    </source>
</reference>
<accession>F8PE90</accession>